<sequence>MFCDYHSQQRALTAGHCGESADEVYSKGRRIESIGENYLWSNQGIDVSEILLDPPVDYVLRADKISDKSIEIPSAIFAKTFLGGRIDGVVNDKNLYCEAFSINGREYQARTLKAQMTSKPGDSGAPVYNPAGELVALIEGGNGKGDTTITPLSFLEEKLSEDSSSNECKGNG</sequence>
<name>A0A558IPJ1_9CORY</name>
<accession>A0A558IPJ1</accession>
<protein>
    <recommendedName>
        <fullName evidence="3">Serine protease</fullName>
    </recommendedName>
</protein>
<dbReference type="Gene3D" id="2.40.10.10">
    <property type="entry name" value="Trypsin-like serine proteases"/>
    <property type="match status" value="2"/>
</dbReference>
<dbReference type="RefSeq" id="WP_158381682.1">
    <property type="nucleotide sequence ID" value="NZ_VMTX01000009.1"/>
</dbReference>
<dbReference type="InterPro" id="IPR009003">
    <property type="entry name" value="Peptidase_S1_PA"/>
</dbReference>
<reference evidence="1 2" key="1">
    <citation type="submission" date="2019-07" db="EMBL/GenBank/DDBJ databases">
        <title>Draft genome of C. aurimucosum strain 15-4290.</title>
        <authorList>
            <person name="Pacheco L.G.C."/>
            <person name="Aguiar E.R.G.R."/>
            <person name="Navas J."/>
            <person name="Santos C.S."/>
            <person name="Rocha D.J.P.G."/>
        </authorList>
    </citation>
    <scope>NUCLEOTIDE SEQUENCE [LARGE SCALE GENOMIC DNA]</scope>
    <source>
        <strain evidence="1 2">15-4290</strain>
    </source>
</reference>
<dbReference type="Proteomes" id="UP000320648">
    <property type="component" value="Unassembled WGS sequence"/>
</dbReference>
<evidence type="ECO:0008006" key="3">
    <source>
        <dbReference type="Google" id="ProtNLM"/>
    </source>
</evidence>
<organism evidence="1 2">
    <name type="scientific">Corynebacterium aurimucosum</name>
    <dbReference type="NCBI Taxonomy" id="169292"/>
    <lineage>
        <taxon>Bacteria</taxon>
        <taxon>Bacillati</taxon>
        <taxon>Actinomycetota</taxon>
        <taxon>Actinomycetes</taxon>
        <taxon>Mycobacteriales</taxon>
        <taxon>Corynebacteriaceae</taxon>
        <taxon>Corynebacterium</taxon>
    </lineage>
</organism>
<gene>
    <name evidence="1" type="ORF">FQN05_07575</name>
</gene>
<proteinExistence type="predicted"/>
<dbReference type="EMBL" id="VMTX01000009">
    <property type="protein sequence ID" value="TVU83338.1"/>
    <property type="molecule type" value="Genomic_DNA"/>
</dbReference>
<dbReference type="InterPro" id="IPR043504">
    <property type="entry name" value="Peptidase_S1_PA_chymotrypsin"/>
</dbReference>
<evidence type="ECO:0000313" key="1">
    <source>
        <dbReference type="EMBL" id="TVU83338.1"/>
    </source>
</evidence>
<comment type="caution">
    <text evidence="1">The sequence shown here is derived from an EMBL/GenBank/DDBJ whole genome shotgun (WGS) entry which is preliminary data.</text>
</comment>
<dbReference type="AlphaFoldDB" id="A0A558IPJ1"/>
<evidence type="ECO:0000313" key="2">
    <source>
        <dbReference type="Proteomes" id="UP000320648"/>
    </source>
</evidence>
<dbReference type="SUPFAM" id="SSF50494">
    <property type="entry name" value="Trypsin-like serine proteases"/>
    <property type="match status" value="1"/>
</dbReference>